<reference evidence="1 2" key="1">
    <citation type="submission" date="2021-06" db="EMBL/GenBank/DDBJ databases">
        <authorList>
            <person name="Kallberg Y."/>
            <person name="Tangrot J."/>
            <person name="Rosling A."/>
        </authorList>
    </citation>
    <scope>NUCLEOTIDE SEQUENCE [LARGE SCALE GENOMIC DNA]</scope>
    <source>
        <strain evidence="1 2">120-4 pot B 10/14</strain>
    </source>
</reference>
<gene>
    <name evidence="1" type="ORF">GMARGA_LOCUS37238</name>
</gene>
<organism evidence="1 2">
    <name type="scientific">Gigaspora margarita</name>
    <dbReference type="NCBI Taxonomy" id="4874"/>
    <lineage>
        <taxon>Eukaryota</taxon>
        <taxon>Fungi</taxon>
        <taxon>Fungi incertae sedis</taxon>
        <taxon>Mucoromycota</taxon>
        <taxon>Glomeromycotina</taxon>
        <taxon>Glomeromycetes</taxon>
        <taxon>Diversisporales</taxon>
        <taxon>Gigasporaceae</taxon>
        <taxon>Gigaspora</taxon>
    </lineage>
</organism>
<dbReference type="EMBL" id="CAJVQB010076784">
    <property type="protein sequence ID" value="CAG8844684.1"/>
    <property type="molecule type" value="Genomic_DNA"/>
</dbReference>
<name>A0ABN7WZW4_GIGMA</name>
<accession>A0ABN7WZW4</accession>
<proteinExistence type="predicted"/>
<protein>
    <submittedName>
        <fullName evidence="1">12649_t:CDS:1</fullName>
    </submittedName>
</protein>
<evidence type="ECO:0000313" key="2">
    <source>
        <dbReference type="Proteomes" id="UP000789901"/>
    </source>
</evidence>
<dbReference type="Proteomes" id="UP000789901">
    <property type="component" value="Unassembled WGS sequence"/>
</dbReference>
<feature type="non-terminal residue" evidence="1">
    <location>
        <position position="1"/>
    </location>
</feature>
<keyword evidence="2" id="KW-1185">Reference proteome</keyword>
<comment type="caution">
    <text evidence="1">The sequence shown here is derived from an EMBL/GenBank/DDBJ whole genome shotgun (WGS) entry which is preliminary data.</text>
</comment>
<sequence length="87" mass="10185">ITKGETIPNLEYAKQFNRWLQQAARNAMSSLKNAMSSDPKVQKYLQSLEIIDQIRRDNRGEKTNSLQELFIRIKEAKKIFEEAENNN</sequence>
<evidence type="ECO:0000313" key="1">
    <source>
        <dbReference type="EMBL" id="CAG8844684.1"/>
    </source>
</evidence>